<sequence>MDVSFGFSTFVYDKINVIPSPHALGRTELSGGFKRIRPVAGSNGVKRGLTRLGSNAKKETDRSGTGTMRLQQDQLGPPLFGGFDGFR</sequence>
<organism evidence="1 2">
    <name type="scientific">Cichorium intybus</name>
    <name type="common">Chicory</name>
    <dbReference type="NCBI Taxonomy" id="13427"/>
    <lineage>
        <taxon>Eukaryota</taxon>
        <taxon>Viridiplantae</taxon>
        <taxon>Streptophyta</taxon>
        <taxon>Embryophyta</taxon>
        <taxon>Tracheophyta</taxon>
        <taxon>Spermatophyta</taxon>
        <taxon>Magnoliopsida</taxon>
        <taxon>eudicotyledons</taxon>
        <taxon>Gunneridae</taxon>
        <taxon>Pentapetalae</taxon>
        <taxon>asterids</taxon>
        <taxon>campanulids</taxon>
        <taxon>Asterales</taxon>
        <taxon>Asteraceae</taxon>
        <taxon>Cichorioideae</taxon>
        <taxon>Cichorieae</taxon>
        <taxon>Cichoriinae</taxon>
        <taxon>Cichorium</taxon>
    </lineage>
</organism>
<dbReference type="EMBL" id="CM042009">
    <property type="protein sequence ID" value="KAI3788226.1"/>
    <property type="molecule type" value="Genomic_DNA"/>
</dbReference>
<proteinExistence type="predicted"/>
<dbReference type="Proteomes" id="UP001055811">
    <property type="component" value="Linkage Group LG01"/>
</dbReference>
<evidence type="ECO:0000313" key="2">
    <source>
        <dbReference type="Proteomes" id="UP001055811"/>
    </source>
</evidence>
<protein>
    <submittedName>
        <fullName evidence="1">Uncharacterized protein</fullName>
    </submittedName>
</protein>
<comment type="caution">
    <text evidence="1">The sequence shown here is derived from an EMBL/GenBank/DDBJ whole genome shotgun (WGS) entry which is preliminary data.</text>
</comment>
<reference evidence="1 2" key="2">
    <citation type="journal article" date="2022" name="Mol. Ecol. Resour.">
        <title>The genomes of chicory, endive, great burdock and yacon provide insights into Asteraceae paleo-polyploidization history and plant inulin production.</title>
        <authorList>
            <person name="Fan W."/>
            <person name="Wang S."/>
            <person name="Wang H."/>
            <person name="Wang A."/>
            <person name="Jiang F."/>
            <person name="Liu H."/>
            <person name="Zhao H."/>
            <person name="Xu D."/>
            <person name="Zhang Y."/>
        </authorList>
    </citation>
    <scope>NUCLEOTIDE SEQUENCE [LARGE SCALE GENOMIC DNA]</scope>
    <source>
        <strain evidence="2">cv. Punajuju</strain>
        <tissue evidence="1">Leaves</tissue>
    </source>
</reference>
<reference evidence="2" key="1">
    <citation type="journal article" date="2022" name="Mol. Ecol. Resour.">
        <title>The genomes of chicory, endive, great burdock and yacon provide insights into Asteraceae palaeo-polyploidization history and plant inulin production.</title>
        <authorList>
            <person name="Fan W."/>
            <person name="Wang S."/>
            <person name="Wang H."/>
            <person name="Wang A."/>
            <person name="Jiang F."/>
            <person name="Liu H."/>
            <person name="Zhao H."/>
            <person name="Xu D."/>
            <person name="Zhang Y."/>
        </authorList>
    </citation>
    <scope>NUCLEOTIDE SEQUENCE [LARGE SCALE GENOMIC DNA]</scope>
    <source>
        <strain evidence="2">cv. Punajuju</strain>
    </source>
</reference>
<accession>A0ACB9GYC4</accession>
<gene>
    <name evidence="1" type="ORF">L2E82_00983</name>
</gene>
<evidence type="ECO:0000313" key="1">
    <source>
        <dbReference type="EMBL" id="KAI3788226.1"/>
    </source>
</evidence>
<keyword evidence="2" id="KW-1185">Reference proteome</keyword>
<name>A0ACB9GYC4_CICIN</name>